<reference evidence="1 2" key="1">
    <citation type="submission" date="2024-02" db="EMBL/GenBank/DDBJ databases">
        <title>Bacterial strain from lacustrine sediment.</title>
        <authorList>
            <person name="Petit C."/>
            <person name="Fadhlaoui K."/>
        </authorList>
    </citation>
    <scope>NUCLEOTIDE SEQUENCE [LARGE SCALE GENOMIC DNA]</scope>
    <source>
        <strain evidence="1 2">IPX-CK</strain>
    </source>
</reference>
<proteinExistence type="predicted"/>
<evidence type="ECO:0000313" key="2">
    <source>
        <dbReference type="Proteomes" id="UP001451571"/>
    </source>
</evidence>
<evidence type="ECO:0000313" key="1">
    <source>
        <dbReference type="EMBL" id="XAH75872.1"/>
    </source>
</evidence>
<dbReference type="RefSeq" id="WP_342759448.1">
    <property type="nucleotide sequence ID" value="NZ_CP146256.1"/>
</dbReference>
<protein>
    <submittedName>
        <fullName evidence="1">Uncharacterized protein</fullName>
    </submittedName>
</protein>
<gene>
    <name evidence="1" type="ORF">V6984_08995</name>
</gene>
<sequence>MENIALNSGKTVLIGSNRDIIEAVETHCSYELAGLISSKLVDVDAEKLYAQERAQTDADSYLSDLESKECCLRDVLEIAEGLTDYIEEAKRINKDMIYQKLNEIVSIIGNEL</sequence>
<dbReference type="Proteomes" id="UP001451571">
    <property type="component" value="Chromosome"/>
</dbReference>
<name>A0ABZ3F008_9FIRM</name>
<dbReference type="EMBL" id="CP146256">
    <property type="protein sequence ID" value="XAH75872.1"/>
    <property type="molecule type" value="Genomic_DNA"/>
</dbReference>
<keyword evidence="2" id="KW-1185">Reference proteome</keyword>
<organism evidence="1 2">
    <name type="scientific">Kineothrix sedimenti</name>
    <dbReference type="NCBI Taxonomy" id="3123317"/>
    <lineage>
        <taxon>Bacteria</taxon>
        <taxon>Bacillati</taxon>
        <taxon>Bacillota</taxon>
        <taxon>Clostridia</taxon>
        <taxon>Lachnospirales</taxon>
        <taxon>Lachnospiraceae</taxon>
        <taxon>Kineothrix</taxon>
    </lineage>
</organism>
<accession>A0ABZ3F008</accession>